<protein>
    <submittedName>
        <fullName evidence="2">Uncharacterized protein</fullName>
    </submittedName>
</protein>
<proteinExistence type="predicted"/>
<dbReference type="AlphaFoldDB" id="A0A7G9YN34"/>
<evidence type="ECO:0000313" key="1">
    <source>
        <dbReference type="EMBL" id="QNO49329.1"/>
    </source>
</evidence>
<name>A0A7G9YN34_9EURY</name>
<gene>
    <name evidence="1" type="ORF">HONBAIEO_00023</name>
    <name evidence="2" type="ORF">JHKIABMC_00024</name>
</gene>
<accession>A0A7G9YN34</accession>
<organism evidence="2">
    <name type="scientific">Candidatus Methanogaster sp. ANME-2c ERB4</name>
    <dbReference type="NCBI Taxonomy" id="2759911"/>
    <lineage>
        <taxon>Archaea</taxon>
        <taxon>Methanobacteriati</taxon>
        <taxon>Methanobacteriota</taxon>
        <taxon>Stenosarchaea group</taxon>
        <taxon>Methanomicrobia</taxon>
        <taxon>Methanosarcinales</taxon>
        <taxon>ANME-2 cluster</taxon>
        <taxon>Candidatus Methanogasteraceae</taxon>
        <taxon>Candidatus Methanogaster</taxon>
    </lineage>
</organism>
<evidence type="ECO:0000313" key="2">
    <source>
        <dbReference type="EMBL" id="QNO49418.1"/>
    </source>
</evidence>
<sequence length="77" mass="8673">MAKENSPFTPGIPVPIDYFIGRTREIERINRAIVQTSRGRNENLFLTGKGQYIGSQKGSIHRLLSFADLGSIHRTPF</sequence>
<reference evidence="2" key="1">
    <citation type="submission" date="2020-06" db="EMBL/GenBank/DDBJ databases">
        <title>Unique genomic features of the anaerobic methanotrophic archaea.</title>
        <authorList>
            <person name="Chadwick G.L."/>
            <person name="Skennerton C.T."/>
            <person name="Laso-Perez R."/>
            <person name="Leu A.O."/>
            <person name="Speth D.R."/>
            <person name="Yu H."/>
            <person name="Morgan-Lang C."/>
            <person name="Hatzenpichler R."/>
            <person name="Goudeau D."/>
            <person name="Malmstrom R."/>
            <person name="Brazelton W.J."/>
            <person name="Woyke T."/>
            <person name="Hallam S.J."/>
            <person name="Tyson G.W."/>
            <person name="Wegener G."/>
            <person name="Boetius A."/>
            <person name="Orphan V."/>
        </authorList>
    </citation>
    <scope>NUCLEOTIDE SEQUENCE</scope>
</reference>
<dbReference type="EMBL" id="MT631377">
    <property type="protein sequence ID" value="QNO49329.1"/>
    <property type="molecule type" value="Genomic_DNA"/>
</dbReference>
<dbReference type="EMBL" id="MT631379">
    <property type="protein sequence ID" value="QNO49418.1"/>
    <property type="molecule type" value="Genomic_DNA"/>
</dbReference>